<evidence type="ECO:0000313" key="3">
    <source>
        <dbReference type="Proteomes" id="UP001590950"/>
    </source>
</evidence>
<dbReference type="Proteomes" id="UP001590950">
    <property type="component" value="Unassembled WGS sequence"/>
</dbReference>
<organism evidence="2 3">
    <name type="scientific">Stereocaulon virgatum</name>
    <dbReference type="NCBI Taxonomy" id="373712"/>
    <lineage>
        <taxon>Eukaryota</taxon>
        <taxon>Fungi</taxon>
        <taxon>Dikarya</taxon>
        <taxon>Ascomycota</taxon>
        <taxon>Pezizomycotina</taxon>
        <taxon>Lecanoromycetes</taxon>
        <taxon>OSLEUM clade</taxon>
        <taxon>Lecanoromycetidae</taxon>
        <taxon>Lecanorales</taxon>
        <taxon>Lecanorineae</taxon>
        <taxon>Stereocaulaceae</taxon>
        <taxon>Stereocaulon</taxon>
    </lineage>
</organism>
<sequence length="113" mass="12706">MSSYEGYPKFITFAQSLSEQTRQSKEKLTSCFLYRSLDRFVKSENQDQIHQQARTLSIHDKEPPSVFRRPKTQSGAPTIAGTQVGINGIAQSGVDAESQDECAGFEWMRTIIS</sequence>
<evidence type="ECO:0000313" key="2">
    <source>
        <dbReference type="EMBL" id="KAL2045032.1"/>
    </source>
</evidence>
<evidence type="ECO:0000256" key="1">
    <source>
        <dbReference type="SAM" id="MobiDB-lite"/>
    </source>
</evidence>
<name>A0ABR4AK41_9LECA</name>
<feature type="region of interest" description="Disordered" evidence="1">
    <location>
        <begin position="58"/>
        <end position="80"/>
    </location>
</feature>
<gene>
    <name evidence="2" type="ORF">N7G274_002807</name>
</gene>
<dbReference type="EMBL" id="JBEFKJ010000008">
    <property type="protein sequence ID" value="KAL2045032.1"/>
    <property type="molecule type" value="Genomic_DNA"/>
</dbReference>
<keyword evidence="3" id="KW-1185">Reference proteome</keyword>
<protein>
    <submittedName>
        <fullName evidence="2">Uncharacterized protein</fullName>
    </submittedName>
</protein>
<comment type="caution">
    <text evidence="2">The sequence shown here is derived from an EMBL/GenBank/DDBJ whole genome shotgun (WGS) entry which is preliminary data.</text>
</comment>
<reference evidence="2 3" key="1">
    <citation type="submission" date="2024-09" db="EMBL/GenBank/DDBJ databases">
        <title>Rethinking Asexuality: The Enigmatic Case of Functional Sexual Genes in Lepraria (Stereocaulaceae).</title>
        <authorList>
            <person name="Doellman M."/>
            <person name="Sun Y."/>
            <person name="Barcenas-Pena A."/>
            <person name="Lumbsch H.T."/>
            <person name="Grewe F."/>
        </authorList>
    </citation>
    <scope>NUCLEOTIDE SEQUENCE [LARGE SCALE GENOMIC DNA]</scope>
    <source>
        <strain evidence="2 3">Mercado 3170</strain>
    </source>
</reference>
<accession>A0ABR4AK41</accession>
<proteinExistence type="predicted"/>